<dbReference type="GO" id="GO:0008270">
    <property type="term" value="F:zinc ion binding"/>
    <property type="evidence" value="ECO:0007669"/>
    <property type="project" value="UniProtKB-KW"/>
</dbReference>
<reference evidence="4" key="1">
    <citation type="submission" date="2017-10" db="EMBL/GenBank/DDBJ databases">
        <title>Rapid genome shrinkage in a self-fertile nematode reveals novel sperm competition proteins.</title>
        <authorList>
            <person name="Yin D."/>
            <person name="Schwarz E.M."/>
            <person name="Thomas C.G."/>
            <person name="Felde R.L."/>
            <person name="Korf I.F."/>
            <person name="Cutter A.D."/>
            <person name="Schartner C.M."/>
            <person name="Ralston E.J."/>
            <person name="Meyer B.J."/>
            <person name="Haag E.S."/>
        </authorList>
    </citation>
    <scope>NUCLEOTIDE SEQUENCE [LARGE SCALE GENOMIC DNA]</scope>
    <source>
        <strain evidence="4">JU1422</strain>
    </source>
</reference>
<feature type="domain" description="C2H2-type" evidence="2">
    <location>
        <begin position="5"/>
        <end position="33"/>
    </location>
</feature>
<evidence type="ECO:0000313" key="3">
    <source>
        <dbReference type="EMBL" id="PIC11635.1"/>
    </source>
</evidence>
<dbReference type="PROSITE" id="PS00028">
    <property type="entry name" value="ZINC_FINGER_C2H2_1"/>
    <property type="match status" value="1"/>
</dbReference>
<sequence length="144" mass="16709">MSFDTYCRECATHFSDPFARVQHVNVVHSGICPPNPEISEERFYTIMANVPQVRAKTCPICLSYFESVGECVFHVDVRHPKPCTVFHPSRDDTITDWEQLVENTFPGTFVHLHRRRRRLSDSSSSSDDDFFISNNKLIYSVFFL</sequence>
<dbReference type="EMBL" id="PDUG01000061">
    <property type="protein sequence ID" value="PIC11635.1"/>
    <property type="molecule type" value="Genomic_DNA"/>
</dbReference>
<organism evidence="3 4">
    <name type="scientific">Caenorhabditis nigoni</name>
    <dbReference type="NCBI Taxonomy" id="1611254"/>
    <lineage>
        <taxon>Eukaryota</taxon>
        <taxon>Metazoa</taxon>
        <taxon>Ecdysozoa</taxon>
        <taxon>Nematoda</taxon>
        <taxon>Chromadorea</taxon>
        <taxon>Rhabditida</taxon>
        <taxon>Rhabditina</taxon>
        <taxon>Rhabditomorpha</taxon>
        <taxon>Rhabditoidea</taxon>
        <taxon>Rhabditidae</taxon>
        <taxon>Peloderinae</taxon>
        <taxon>Caenorhabditis</taxon>
    </lineage>
</organism>
<dbReference type="PROSITE" id="PS50157">
    <property type="entry name" value="ZINC_FINGER_C2H2_2"/>
    <property type="match status" value="1"/>
</dbReference>
<comment type="caution">
    <text evidence="3">The sequence shown here is derived from an EMBL/GenBank/DDBJ whole genome shotgun (WGS) entry which is preliminary data.</text>
</comment>
<dbReference type="OrthoDB" id="5849548at2759"/>
<dbReference type="AlphaFoldDB" id="A0A2G5S989"/>
<accession>A0A2G5S989</accession>
<proteinExistence type="predicted"/>
<dbReference type="InterPro" id="IPR013087">
    <property type="entry name" value="Znf_C2H2_type"/>
</dbReference>
<dbReference type="Proteomes" id="UP000230233">
    <property type="component" value="Unassembled WGS sequence"/>
</dbReference>
<name>A0A2G5S989_9PELO</name>
<gene>
    <name evidence="3" type="ORF">B9Z55_028956</name>
</gene>
<evidence type="ECO:0000313" key="4">
    <source>
        <dbReference type="Proteomes" id="UP000230233"/>
    </source>
</evidence>
<keyword evidence="1" id="KW-0863">Zinc-finger</keyword>
<evidence type="ECO:0000256" key="1">
    <source>
        <dbReference type="PROSITE-ProRule" id="PRU00042"/>
    </source>
</evidence>
<keyword evidence="4" id="KW-1185">Reference proteome</keyword>
<keyword evidence="1" id="KW-0479">Metal-binding</keyword>
<evidence type="ECO:0000259" key="2">
    <source>
        <dbReference type="PROSITE" id="PS50157"/>
    </source>
</evidence>
<protein>
    <recommendedName>
        <fullName evidence="2">C2H2-type domain-containing protein</fullName>
    </recommendedName>
</protein>
<keyword evidence="1" id="KW-0862">Zinc</keyword>